<dbReference type="KEGG" id="amim:MIM_c34520"/>
<reference evidence="2 3" key="1">
    <citation type="journal article" date="2014" name="Microbiology">
        <title>Unravelling the complete genome sequence of Advenella mimigardefordensis strain DPN7T and novel insights in the catabolism of the xenobiotic polythioester precursor 3,3'-dithiodipropionate.</title>
        <authorList>
            <person name="Wubbeler J.H."/>
            <person name="Hiessl S."/>
            <person name="Schuldes J."/>
            <person name="Thurmer A."/>
            <person name="Daniel R."/>
            <person name="Steinbuchel A."/>
        </authorList>
    </citation>
    <scope>NUCLEOTIDE SEQUENCE [LARGE SCALE GENOMIC DNA]</scope>
    <source>
        <strain evidence="3">DSM 17166 / LMG 22922 / DPN7</strain>
    </source>
</reference>
<dbReference type="EMBL" id="CP003915">
    <property type="protein sequence ID" value="AHG65512.1"/>
    <property type="molecule type" value="Genomic_DNA"/>
</dbReference>
<keyword evidence="3" id="KW-1185">Reference proteome</keyword>
<dbReference type="AlphaFoldDB" id="W0PI71"/>
<name>W0PI71_ADVMD</name>
<dbReference type="Proteomes" id="UP000019095">
    <property type="component" value="Chromosome"/>
</dbReference>
<sequence>MKKLDFLEQKIMLAGRLALILLGLIFLVCAIWWAALTIPNGWRHYMPNNNGSIAQRVAGLKPDAKVFEASVRRAQIEASGLDENAVKLQDAMKRPDIAAHYDSIIRQIRAFADSKPEARVRIDEAGQDDAHSVLAPAEFEAIDKYSFLCNSDSGAVTATDALEHCGKQTVRGIIASNVKSLLHFADNDEEEAALHKAFLAGLDQSVSAYLDSKAPRDDLFALPSATISSTLISSFETTFSEKLRALYVPPSRKMNQEMERLSQGVTPLTLLVNPFMIGTVLFLMVFVNLMMMLAVIRIGRRLDQNPGS</sequence>
<accession>W0PI71</accession>
<evidence type="ECO:0000313" key="3">
    <source>
        <dbReference type="Proteomes" id="UP000019095"/>
    </source>
</evidence>
<evidence type="ECO:0008006" key="4">
    <source>
        <dbReference type="Google" id="ProtNLM"/>
    </source>
</evidence>
<dbReference type="PATRIC" id="fig|1247726.3.peg.3817"/>
<evidence type="ECO:0000313" key="2">
    <source>
        <dbReference type="EMBL" id="AHG65512.1"/>
    </source>
</evidence>
<dbReference type="RefSeq" id="WP_025374198.1">
    <property type="nucleotide sequence ID" value="NZ_CP003915.1"/>
</dbReference>
<keyword evidence="1" id="KW-0472">Membrane</keyword>
<evidence type="ECO:0000256" key="1">
    <source>
        <dbReference type="SAM" id="Phobius"/>
    </source>
</evidence>
<proteinExistence type="predicted"/>
<feature type="transmembrane region" description="Helical" evidence="1">
    <location>
        <begin position="12"/>
        <end position="35"/>
    </location>
</feature>
<organism evidence="2 3">
    <name type="scientific">Advenella mimigardefordensis (strain DSM 17166 / LMG 22922 / DPN7)</name>
    <dbReference type="NCBI Taxonomy" id="1247726"/>
    <lineage>
        <taxon>Bacteria</taxon>
        <taxon>Pseudomonadati</taxon>
        <taxon>Pseudomonadota</taxon>
        <taxon>Betaproteobacteria</taxon>
        <taxon>Burkholderiales</taxon>
        <taxon>Alcaligenaceae</taxon>
    </lineage>
</organism>
<dbReference type="HOGENOM" id="CLU_902052_0_0_4"/>
<keyword evidence="1" id="KW-0812">Transmembrane</keyword>
<protein>
    <recommendedName>
        <fullName evidence="4">Transmembrane protein</fullName>
    </recommendedName>
</protein>
<keyword evidence="1" id="KW-1133">Transmembrane helix</keyword>
<dbReference type="OrthoDB" id="8681038at2"/>
<gene>
    <name evidence="2" type="ORF">MIM_c34520</name>
</gene>
<feature type="transmembrane region" description="Helical" evidence="1">
    <location>
        <begin position="275"/>
        <end position="296"/>
    </location>
</feature>